<dbReference type="PANTHER" id="PTHR30349">
    <property type="entry name" value="PHAGE INTEGRASE-RELATED"/>
    <property type="match status" value="1"/>
</dbReference>
<evidence type="ECO:0000259" key="4">
    <source>
        <dbReference type="PROSITE" id="PS51898"/>
    </source>
</evidence>
<dbReference type="EMBL" id="JAEHJZ010000026">
    <property type="protein sequence ID" value="MBJ7881139.1"/>
    <property type="molecule type" value="Genomic_DNA"/>
</dbReference>
<dbReference type="SUPFAM" id="SSF56349">
    <property type="entry name" value="DNA breaking-rejoining enzymes"/>
    <property type="match status" value="1"/>
</dbReference>
<protein>
    <submittedName>
        <fullName evidence="5">Tyrosine-type recombinase/integrase</fullName>
    </submittedName>
</protein>
<dbReference type="Proteomes" id="UP000662373">
    <property type="component" value="Unassembled WGS sequence"/>
</dbReference>
<accession>A0A934KPL5</accession>
<reference evidence="5 6" key="1">
    <citation type="submission" date="2020-09" db="EMBL/GenBank/DDBJ databases">
        <title>Draft genome of Gelidibacter salicanalis PAMC21136.</title>
        <authorList>
            <person name="Park H."/>
        </authorList>
    </citation>
    <scope>NUCLEOTIDE SEQUENCE [LARGE SCALE GENOMIC DNA]</scope>
    <source>
        <strain evidence="5 6">PAMC21136</strain>
    </source>
</reference>
<evidence type="ECO:0000256" key="1">
    <source>
        <dbReference type="ARBA" id="ARBA00008857"/>
    </source>
</evidence>
<organism evidence="5 6">
    <name type="scientific">Gelidibacter salicanalis</name>
    <dbReference type="NCBI Taxonomy" id="291193"/>
    <lineage>
        <taxon>Bacteria</taxon>
        <taxon>Pseudomonadati</taxon>
        <taxon>Bacteroidota</taxon>
        <taxon>Flavobacteriia</taxon>
        <taxon>Flavobacteriales</taxon>
        <taxon>Flavobacteriaceae</taxon>
        <taxon>Gelidibacter</taxon>
    </lineage>
</organism>
<evidence type="ECO:0000256" key="2">
    <source>
        <dbReference type="ARBA" id="ARBA00023125"/>
    </source>
</evidence>
<dbReference type="GO" id="GO:0015074">
    <property type="term" value="P:DNA integration"/>
    <property type="evidence" value="ECO:0007669"/>
    <property type="project" value="InterPro"/>
</dbReference>
<gene>
    <name evidence="5" type="ORF">JEM65_10835</name>
</gene>
<dbReference type="AlphaFoldDB" id="A0A934KPL5"/>
<dbReference type="PROSITE" id="PS51898">
    <property type="entry name" value="TYR_RECOMBINASE"/>
    <property type="match status" value="1"/>
</dbReference>
<comment type="similarity">
    <text evidence="1">Belongs to the 'phage' integrase family.</text>
</comment>
<feature type="domain" description="Tyr recombinase" evidence="4">
    <location>
        <begin position="109"/>
        <end position="286"/>
    </location>
</feature>
<name>A0A934KPL5_9FLAO</name>
<dbReference type="GO" id="GO:0003677">
    <property type="term" value="F:DNA binding"/>
    <property type="evidence" value="ECO:0007669"/>
    <property type="project" value="UniProtKB-KW"/>
</dbReference>
<keyword evidence="3" id="KW-0233">DNA recombination</keyword>
<dbReference type="InterPro" id="IPR002104">
    <property type="entry name" value="Integrase_catalytic"/>
</dbReference>
<sequence>MAERAFEEVAGFSTLQNKLEQSFSINGKAKSTLNNYLRCLAHLALHYKQSPETLSVENIESYLYYCQKLHKTPSESFFKHTIFGLRAAYKIMGMETKRVALPQIKRDLKLPIVLSQEEVKRLLKAPKYLKHRLIIGMLYGCGIRSYELCNLKLADIDFDRRTVFIPKKKGKIDRYVPLSKYLVRGLKKYIKTENPQGYLFNSQVTKDGVARGLTTNGIRWVIKENRSKIGSSKKITAHTLRHTFATHLLEYGVDIVSLKELLGHAHIEMTLTYLHVANLPSGSKFSPLDKLYD</sequence>
<evidence type="ECO:0000313" key="5">
    <source>
        <dbReference type="EMBL" id="MBJ7881139.1"/>
    </source>
</evidence>
<comment type="caution">
    <text evidence="5">The sequence shown here is derived from an EMBL/GenBank/DDBJ whole genome shotgun (WGS) entry which is preliminary data.</text>
</comment>
<dbReference type="InterPro" id="IPR011010">
    <property type="entry name" value="DNA_brk_join_enz"/>
</dbReference>
<dbReference type="PANTHER" id="PTHR30349:SF41">
    <property type="entry name" value="INTEGRASE_RECOMBINASE PROTEIN MJ0367-RELATED"/>
    <property type="match status" value="1"/>
</dbReference>
<dbReference type="Gene3D" id="1.10.443.10">
    <property type="entry name" value="Intergrase catalytic core"/>
    <property type="match status" value="1"/>
</dbReference>
<dbReference type="GO" id="GO:0006310">
    <property type="term" value="P:DNA recombination"/>
    <property type="evidence" value="ECO:0007669"/>
    <property type="project" value="UniProtKB-KW"/>
</dbReference>
<keyword evidence="2" id="KW-0238">DNA-binding</keyword>
<dbReference type="Pfam" id="PF00589">
    <property type="entry name" value="Phage_integrase"/>
    <property type="match status" value="1"/>
</dbReference>
<dbReference type="InterPro" id="IPR050090">
    <property type="entry name" value="Tyrosine_recombinase_XerCD"/>
</dbReference>
<keyword evidence="6" id="KW-1185">Reference proteome</keyword>
<proteinExistence type="inferred from homology"/>
<dbReference type="InterPro" id="IPR013762">
    <property type="entry name" value="Integrase-like_cat_sf"/>
</dbReference>
<evidence type="ECO:0000256" key="3">
    <source>
        <dbReference type="ARBA" id="ARBA00023172"/>
    </source>
</evidence>
<evidence type="ECO:0000313" key="6">
    <source>
        <dbReference type="Proteomes" id="UP000662373"/>
    </source>
</evidence>